<dbReference type="AlphaFoldDB" id="A0A7X1F6X4"/>
<proteinExistence type="predicted"/>
<accession>A0A7X1F6X4</accession>
<keyword evidence="3" id="KW-1185">Reference proteome</keyword>
<organism evidence="2 3">
    <name type="scientific">Novosphingobium aerophilum</name>
    <dbReference type="NCBI Taxonomy" id="2839843"/>
    <lineage>
        <taxon>Bacteria</taxon>
        <taxon>Pseudomonadati</taxon>
        <taxon>Pseudomonadota</taxon>
        <taxon>Alphaproteobacteria</taxon>
        <taxon>Sphingomonadales</taxon>
        <taxon>Sphingomonadaceae</taxon>
        <taxon>Novosphingobium</taxon>
    </lineage>
</organism>
<dbReference type="RefSeq" id="WP_185682909.1">
    <property type="nucleotide sequence ID" value="NZ_JACLAU010000007.1"/>
</dbReference>
<evidence type="ECO:0000256" key="1">
    <source>
        <dbReference type="SAM" id="SignalP"/>
    </source>
</evidence>
<gene>
    <name evidence="2" type="ORF">H7F49_07265</name>
</gene>
<reference evidence="2 3" key="1">
    <citation type="submission" date="2020-08" db="EMBL/GenBank/DDBJ databases">
        <title>The genome sequence of Novosphingobium flavum 4Y4.</title>
        <authorList>
            <person name="Liu Y."/>
        </authorList>
    </citation>
    <scope>NUCLEOTIDE SEQUENCE [LARGE SCALE GENOMIC DNA]</scope>
    <source>
        <strain evidence="2 3">4Y4</strain>
    </source>
</reference>
<feature type="signal peptide" evidence="1">
    <location>
        <begin position="1"/>
        <end position="23"/>
    </location>
</feature>
<keyword evidence="1" id="KW-0732">Signal</keyword>
<sequence length="276" mass="29571">MFRLLRHAFAVLALSLLTGPLAAQPMLVAAPVAREELGLPPAAADAVRVDLGRSDAVMADGAGQRREVARVGGDDAAAGSGRFVAAHPLPVAAGREVLPPLPIPQGIARFGPFRVLDGQRAALVDATDERSPAAFQAMLARFPGIRTLELIECPGTEEDRANLRLGRMIRARGLETYVPPGGSVRSGGVELYLAGVRRRADPGAEFAVHAWADDAGREPQDFPRNAPQNRAYILYYREMGMTPQQARAFYDMTNSVPNASALWLTAEQMAAWVQPG</sequence>
<comment type="caution">
    <text evidence="2">The sequence shown here is derived from an EMBL/GenBank/DDBJ whole genome shotgun (WGS) entry which is preliminary data.</text>
</comment>
<feature type="chain" id="PRO_5031038206" evidence="1">
    <location>
        <begin position="24"/>
        <end position="276"/>
    </location>
</feature>
<keyword evidence="2" id="KW-0378">Hydrolase</keyword>
<evidence type="ECO:0000313" key="3">
    <source>
        <dbReference type="Proteomes" id="UP000520156"/>
    </source>
</evidence>
<dbReference type="Proteomes" id="UP000520156">
    <property type="component" value="Unassembled WGS sequence"/>
</dbReference>
<dbReference type="EMBL" id="JACLAU010000007">
    <property type="protein sequence ID" value="MBC2651497.1"/>
    <property type="molecule type" value="Genomic_DNA"/>
</dbReference>
<name>A0A7X1F6X4_9SPHN</name>
<dbReference type="GO" id="GO:0016787">
    <property type="term" value="F:hydrolase activity"/>
    <property type="evidence" value="ECO:0007669"/>
    <property type="project" value="UniProtKB-KW"/>
</dbReference>
<evidence type="ECO:0000313" key="2">
    <source>
        <dbReference type="EMBL" id="MBC2651497.1"/>
    </source>
</evidence>
<protein>
    <submittedName>
        <fullName evidence="2">Alpha/beta hydrolase</fullName>
    </submittedName>
</protein>